<dbReference type="AlphaFoldDB" id="A0A3N4JJQ5"/>
<feature type="transmembrane region" description="Helical" evidence="1">
    <location>
        <begin position="38"/>
        <end position="58"/>
    </location>
</feature>
<evidence type="ECO:0000256" key="1">
    <source>
        <dbReference type="SAM" id="Phobius"/>
    </source>
</evidence>
<dbReference type="Proteomes" id="UP000276215">
    <property type="component" value="Unassembled WGS sequence"/>
</dbReference>
<proteinExistence type="predicted"/>
<sequence>QSFSFVFFPSLSGTTVVSLVLLLFLLTSNLTAHLDHLALLKIPPCISLTFLSLVIVIVRSTFLSRSQ</sequence>
<keyword evidence="1" id="KW-1133">Transmembrane helix</keyword>
<keyword evidence="1" id="KW-0812">Transmembrane</keyword>
<name>A0A3N4JJQ5_9PEZI</name>
<feature type="transmembrane region" description="Helical" evidence="1">
    <location>
        <begin position="6"/>
        <end position="26"/>
    </location>
</feature>
<protein>
    <submittedName>
        <fullName evidence="2">Uncharacterized protein</fullName>
    </submittedName>
</protein>
<organism evidence="2 3">
    <name type="scientific">Choiromyces venosus 120613-1</name>
    <dbReference type="NCBI Taxonomy" id="1336337"/>
    <lineage>
        <taxon>Eukaryota</taxon>
        <taxon>Fungi</taxon>
        <taxon>Dikarya</taxon>
        <taxon>Ascomycota</taxon>
        <taxon>Pezizomycotina</taxon>
        <taxon>Pezizomycetes</taxon>
        <taxon>Pezizales</taxon>
        <taxon>Tuberaceae</taxon>
        <taxon>Choiromyces</taxon>
    </lineage>
</organism>
<accession>A0A3N4JJQ5</accession>
<evidence type="ECO:0000313" key="2">
    <source>
        <dbReference type="EMBL" id="RPA94094.1"/>
    </source>
</evidence>
<dbReference type="EMBL" id="ML120443">
    <property type="protein sequence ID" value="RPA94094.1"/>
    <property type="molecule type" value="Genomic_DNA"/>
</dbReference>
<keyword evidence="1" id="KW-0472">Membrane</keyword>
<gene>
    <name evidence="2" type="ORF">L873DRAFT_1815039</name>
</gene>
<feature type="non-terminal residue" evidence="2">
    <location>
        <position position="67"/>
    </location>
</feature>
<evidence type="ECO:0000313" key="3">
    <source>
        <dbReference type="Proteomes" id="UP000276215"/>
    </source>
</evidence>
<feature type="non-terminal residue" evidence="2">
    <location>
        <position position="1"/>
    </location>
</feature>
<reference evidence="2 3" key="1">
    <citation type="journal article" date="2018" name="Nat. Ecol. Evol.">
        <title>Pezizomycetes genomes reveal the molecular basis of ectomycorrhizal truffle lifestyle.</title>
        <authorList>
            <person name="Murat C."/>
            <person name="Payen T."/>
            <person name="Noel B."/>
            <person name="Kuo A."/>
            <person name="Morin E."/>
            <person name="Chen J."/>
            <person name="Kohler A."/>
            <person name="Krizsan K."/>
            <person name="Balestrini R."/>
            <person name="Da Silva C."/>
            <person name="Montanini B."/>
            <person name="Hainaut M."/>
            <person name="Levati E."/>
            <person name="Barry K.W."/>
            <person name="Belfiori B."/>
            <person name="Cichocki N."/>
            <person name="Clum A."/>
            <person name="Dockter R.B."/>
            <person name="Fauchery L."/>
            <person name="Guy J."/>
            <person name="Iotti M."/>
            <person name="Le Tacon F."/>
            <person name="Lindquist E.A."/>
            <person name="Lipzen A."/>
            <person name="Malagnac F."/>
            <person name="Mello A."/>
            <person name="Molinier V."/>
            <person name="Miyauchi S."/>
            <person name="Poulain J."/>
            <person name="Riccioni C."/>
            <person name="Rubini A."/>
            <person name="Sitrit Y."/>
            <person name="Splivallo R."/>
            <person name="Traeger S."/>
            <person name="Wang M."/>
            <person name="Zifcakova L."/>
            <person name="Wipf D."/>
            <person name="Zambonelli A."/>
            <person name="Paolocci F."/>
            <person name="Nowrousian M."/>
            <person name="Ottonello S."/>
            <person name="Baldrian P."/>
            <person name="Spatafora J.W."/>
            <person name="Henrissat B."/>
            <person name="Nagy L.G."/>
            <person name="Aury J.M."/>
            <person name="Wincker P."/>
            <person name="Grigoriev I.V."/>
            <person name="Bonfante P."/>
            <person name="Martin F.M."/>
        </authorList>
    </citation>
    <scope>NUCLEOTIDE SEQUENCE [LARGE SCALE GENOMIC DNA]</scope>
    <source>
        <strain evidence="2 3">120613-1</strain>
    </source>
</reference>
<keyword evidence="3" id="KW-1185">Reference proteome</keyword>